<dbReference type="AlphaFoldDB" id="A0A918XX05"/>
<gene>
    <name evidence="6" type="ORF">GCM10017083_45390</name>
</gene>
<keyword evidence="1" id="KW-0805">Transcription regulation</keyword>
<comment type="caution">
    <text evidence="6">The sequence shown here is derived from an EMBL/GenBank/DDBJ whole genome shotgun (WGS) entry which is preliminary data.</text>
</comment>
<dbReference type="Gene3D" id="1.10.10.60">
    <property type="entry name" value="Homeodomain-like"/>
    <property type="match status" value="1"/>
</dbReference>
<dbReference type="InterPro" id="IPR050109">
    <property type="entry name" value="HTH-type_TetR-like_transc_reg"/>
</dbReference>
<evidence type="ECO:0000313" key="7">
    <source>
        <dbReference type="Proteomes" id="UP000630353"/>
    </source>
</evidence>
<dbReference type="PANTHER" id="PTHR30055:SF234">
    <property type="entry name" value="HTH-TYPE TRANSCRIPTIONAL REGULATOR BETI"/>
    <property type="match status" value="1"/>
</dbReference>
<dbReference type="Pfam" id="PF17932">
    <property type="entry name" value="TetR_C_24"/>
    <property type="match status" value="1"/>
</dbReference>
<dbReference type="GO" id="GO:0000976">
    <property type="term" value="F:transcription cis-regulatory region binding"/>
    <property type="evidence" value="ECO:0007669"/>
    <property type="project" value="TreeGrafter"/>
</dbReference>
<proteinExistence type="predicted"/>
<dbReference type="InterPro" id="IPR036271">
    <property type="entry name" value="Tet_transcr_reg_TetR-rel_C_sf"/>
</dbReference>
<sequence>MARTRAADYDDKRQAILDRSASVFAEHGVDRASMAQVATHCGVSKALLYHYYDSKEELLVDIIRSHLEELDAAIAAVDDPALPPERRLRLLIGQVLESYRDADHHHKVQIDGMKTLPADKAEELKALERSIVGRFSAVLRELNPDLDAGRPLLKPVTMSLFGMLNWVFMWFRPEGGLTREEYADLATTLIVEGVRAVK</sequence>
<dbReference type="InterPro" id="IPR001647">
    <property type="entry name" value="HTH_TetR"/>
</dbReference>
<dbReference type="InterPro" id="IPR009057">
    <property type="entry name" value="Homeodomain-like_sf"/>
</dbReference>
<name>A0A918XX05_9PROT</name>
<dbReference type="Proteomes" id="UP000630353">
    <property type="component" value="Unassembled WGS sequence"/>
</dbReference>
<dbReference type="PRINTS" id="PR00455">
    <property type="entry name" value="HTHTETR"/>
</dbReference>
<dbReference type="InterPro" id="IPR041490">
    <property type="entry name" value="KstR2_TetR_C"/>
</dbReference>
<feature type="DNA-binding region" description="H-T-H motif" evidence="4">
    <location>
        <begin position="33"/>
        <end position="52"/>
    </location>
</feature>
<dbReference type="RefSeq" id="WP_189993947.1">
    <property type="nucleotide sequence ID" value="NZ_BMZS01000011.1"/>
</dbReference>
<dbReference type="SUPFAM" id="SSF46689">
    <property type="entry name" value="Homeodomain-like"/>
    <property type="match status" value="1"/>
</dbReference>
<keyword evidence="3" id="KW-0804">Transcription</keyword>
<evidence type="ECO:0000256" key="2">
    <source>
        <dbReference type="ARBA" id="ARBA00023125"/>
    </source>
</evidence>
<feature type="domain" description="HTH tetR-type" evidence="5">
    <location>
        <begin position="10"/>
        <end position="70"/>
    </location>
</feature>
<evidence type="ECO:0000256" key="1">
    <source>
        <dbReference type="ARBA" id="ARBA00023015"/>
    </source>
</evidence>
<dbReference type="GO" id="GO:0003700">
    <property type="term" value="F:DNA-binding transcription factor activity"/>
    <property type="evidence" value="ECO:0007669"/>
    <property type="project" value="TreeGrafter"/>
</dbReference>
<evidence type="ECO:0000256" key="3">
    <source>
        <dbReference type="ARBA" id="ARBA00023163"/>
    </source>
</evidence>
<dbReference type="EMBL" id="BMZS01000011">
    <property type="protein sequence ID" value="GHD59971.1"/>
    <property type="molecule type" value="Genomic_DNA"/>
</dbReference>
<keyword evidence="2 4" id="KW-0238">DNA-binding</keyword>
<accession>A0A918XX05</accession>
<evidence type="ECO:0000313" key="6">
    <source>
        <dbReference type="EMBL" id="GHD59971.1"/>
    </source>
</evidence>
<dbReference type="PROSITE" id="PS50977">
    <property type="entry name" value="HTH_TETR_2"/>
    <property type="match status" value="1"/>
</dbReference>
<protein>
    <submittedName>
        <fullName evidence="6">TetR family transcriptional regulator</fullName>
    </submittedName>
</protein>
<reference evidence="6" key="1">
    <citation type="journal article" date="2014" name="Int. J. Syst. Evol. Microbiol.">
        <title>Complete genome sequence of Corynebacterium casei LMG S-19264T (=DSM 44701T), isolated from a smear-ripened cheese.</title>
        <authorList>
            <consortium name="US DOE Joint Genome Institute (JGI-PGF)"/>
            <person name="Walter F."/>
            <person name="Albersmeier A."/>
            <person name="Kalinowski J."/>
            <person name="Ruckert C."/>
        </authorList>
    </citation>
    <scope>NUCLEOTIDE SEQUENCE</scope>
    <source>
        <strain evidence="6">KCTC 42651</strain>
    </source>
</reference>
<reference evidence="6" key="2">
    <citation type="submission" date="2020-09" db="EMBL/GenBank/DDBJ databases">
        <authorList>
            <person name="Sun Q."/>
            <person name="Kim S."/>
        </authorList>
    </citation>
    <scope>NUCLEOTIDE SEQUENCE</scope>
    <source>
        <strain evidence="6">KCTC 42651</strain>
    </source>
</reference>
<evidence type="ECO:0000256" key="4">
    <source>
        <dbReference type="PROSITE-ProRule" id="PRU00335"/>
    </source>
</evidence>
<evidence type="ECO:0000259" key="5">
    <source>
        <dbReference type="PROSITE" id="PS50977"/>
    </source>
</evidence>
<keyword evidence="7" id="KW-1185">Reference proteome</keyword>
<dbReference type="PANTHER" id="PTHR30055">
    <property type="entry name" value="HTH-TYPE TRANSCRIPTIONAL REGULATOR RUTR"/>
    <property type="match status" value="1"/>
</dbReference>
<dbReference type="SUPFAM" id="SSF48498">
    <property type="entry name" value="Tetracyclin repressor-like, C-terminal domain"/>
    <property type="match status" value="1"/>
</dbReference>
<dbReference type="Pfam" id="PF00440">
    <property type="entry name" value="TetR_N"/>
    <property type="match status" value="1"/>
</dbReference>
<dbReference type="Gene3D" id="1.10.357.10">
    <property type="entry name" value="Tetracycline Repressor, domain 2"/>
    <property type="match status" value="1"/>
</dbReference>
<organism evidence="6 7">
    <name type="scientific">Thalassobaculum fulvum</name>
    <dbReference type="NCBI Taxonomy" id="1633335"/>
    <lineage>
        <taxon>Bacteria</taxon>
        <taxon>Pseudomonadati</taxon>
        <taxon>Pseudomonadota</taxon>
        <taxon>Alphaproteobacteria</taxon>
        <taxon>Rhodospirillales</taxon>
        <taxon>Thalassobaculaceae</taxon>
        <taxon>Thalassobaculum</taxon>
    </lineage>
</organism>